<dbReference type="EMBL" id="JAJEWP010000002">
    <property type="protein sequence ID" value="MCC2616831.1"/>
    <property type="molecule type" value="Genomic_DNA"/>
</dbReference>
<dbReference type="Proteomes" id="UP001520878">
    <property type="component" value="Unassembled WGS sequence"/>
</dbReference>
<reference evidence="2 3" key="1">
    <citation type="submission" date="2021-10" db="EMBL/GenBank/DDBJ databases">
        <title>Draft genome of Aestuariibacter halophilus JC2043.</title>
        <authorList>
            <person name="Emsley S.A."/>
            <person name="Pfannmuller K.M."/>
            <person name="Ushijima B."/>
            <person name="Saw J.H."/>
            <person name="Videau P."/>
        </authorList>
    </citation>
    <scope>NUCLEOTIDE SEQUENCE [LARGE SCALE GENOMIC DNA]</scope>
    <source>
        <strain evidence="2 3">JC2043</strain>
    </source>
</reference>
<evidence type="ECO:0008006" key="4">
    <source>
        <dbReference type="Google" id="ProtNLM"/>
    </source>
</evidence>
<keyword evidence="3" id="KW-1185">Reference proteome</keyword>
<sequence>MIVLFLFGVGMFAIGTLMLMRPMAFANGIAAFSRKRWFHGVEITSRLLVGVLFIVFASHSRYPWLLAGLGGLLCFVSVFLIMIGEQRHRRFALRTARIGHGFRPLGVIAQLCGAVFVYVSLPLAG</sequence>
<gene>
    <name evidence="2" type="ORF">LJ739_11315</name>
</gene>
<evidence type="ECO:0000313" key="3">
    <source>
        <dbReference type="Proteomes" id="UP001520878"/>
    </source>
</evidence>
<accession>A0ABS8GC97</accession>
<comment type="caution">
    <text evidence="2">The sequence shown here is derived from an EMBL/GenBank/DDBJ whole genome shotgun (WGS) entry which is preliminary data.</text>
</comment>
<evidence type="ECO:0000256" key="1">
    <source>
        <dbReference type="SAM" id="Phobius"/>
    </source>
</evidence>
<protein>
    <recommendedName>
        <fullName evidence="4">DUF4149 domain-containing protein</fullName>
    </recommendedName>
</protein>
<dbReference type="RefSeq" id="WP_229160547.1">
    <property type="nucleotide sequence ID" value="NZ_JAJEWP010000002.1"/>
</dbReference>
<keyword evidence="1" id="KW-0472">Membrane</keyword>
<keyword evidence="1" id="KW-0812">Transmembrane</keyword>
<organism evidence="2 3">
    <name type="scientific">Fluctibacter halophilus</name>
    <dbReference type="NCBI Taxonomy" id="226011"/>
    <lineage>
        <taxon>Bacteria</taxon>
        <taxon>Pseudomonadati</taxon>
        <taxon>Pseudomonadota</taxon>
        <taxon>Gammaproteobacteria</taxon>
        <taxon>Alteromonadales</taxon>
        <taxon>Alteromonadaceae</taxon>
        <taxon>Fluctibacter</taxon>
    </lineage>
</organism>
<feature type="transmembrane region" description="Helical" evidence="1">
    <location>
        <begin position="105"/>
        <end position="124"/>
    </location>
</feature>
<feature type="transmembrane region" description="Helical" evidence="1">
    <location>
        <begin position="64"/>
        <end position="84"/>
    </location>
</feature>
<keyword evidence="1" id="KW-1133">Transmembrane helix</keyword>
<name>A0ABS8GC97_9ALTE</name>
<evidence type="ECO:0000313" key="2">
    <source>
        <dbReference type="EMBL" id="MCC2616831.1"/>
    </source>
</evidence>
<proteinExistence type="predicted"/>
<feature type="transmembrane region" description="Helical" evidence="1">
    <location>
        <begin position="6"/>
        <end position="25"/>
    </location>
</feature>